<comment type="cofactor">
    <cofactor evidence="1">
        <name>Mn(2+)</name>
        <dbReference type="ChEBI" id="CHEBI:29035"/>
    </cofactor>
</comment>
<dbReference type="NCBIfam" id="TIGR02776">
    <property type="entry name" value="NHEJ_ligase_prk"/>
    <property type="match status" value="1"/>
</dbReference>
<name>A0A1H4HGR0_9BACI</name>
<evidence type="ECO:0000256" key="15">
    <source>
        <dbReference type="ARBA" id="ARBA00023172"/>
    </source>
</evidence>
<keyword evidence="11" id="KW-0269">Exonuclease</keyword>
<evidence type="ECO:0000256" key="4">
    <source>
        <dbReference type="ARBA" id="ARBA00022679"/>
    </source>
</evidence>
<keyword evidence="10" id="KW-0378">Hydrolase</keyword>
<evidence type="ECO:0000256" key="7">
    <source>
        <dbReference type="ARBA" id="ARBA00022723"/>
    </source>
</evidence>
<keyword evidence="26" id="KW-1185">Reference proteome</keyword>
<evidence type="ECO:0000256" key="5">
    <source>
        <dbReference type="ARBA" id="ARBA00022695"/>
    </source>
</evidence>
<evidence type="ECO:0000256" key="6">
    <source>
        <dbReference type="ARBA" id="ARBA00022722"/>
    </source>
</evidence>
<evidence type="ECO:0000313" key="26">
    <source>
        <dbReference type="Proteomes" id="UP000198584"/>
    </source>
</evidence>
<keyword evidence="15" id="KW-0233">DNA recombination</keyword>
<keyword evidence="18" id="KW-0511">Multifunctional enzyme</keyword>
<dbReference type="Pfam" id="PF01068">
    <property type="entry name" value="DNA_ligase_A_M"/>
    <property type="match status" value="1"/>
</dbReference>
<protein>
    <recommendedName>
        <fullName evidence="2">DNA ligase (ATP)</fullName>
        <ecNumber evidence="2">6.5.1.1</ecNumber>
    </recommendedName>
    <alternativeName>
        <fullName evidence="19">NHEJ DNA polymerase</fullName>
    </alternativeName>
</protein>
<keyword evidence="4" id="KW-0808">Transferase</keyword>
<dbReference type="InterPro" id="IPR012310">
    <property type="entry name" value="DNA_ligase_ATP-dep_cent"/>
</dbReference>
<evidence type="ECO:0000256" key="20">
    <source>
        <dbReference type="ARBA" id="ARBA00034003"/>
    </source>
</evidence>
<dbReference type="STRING" id="571932.SAMN05421743_12911"/>
<reference evidence="25 26" key="1">
    <citation type="submission" date="2016-10" db="EMBL/GenBank/DDBJ databases">
        <authorList>
            <person name="de Groot N.N."/>
        </authorList>
    </citation>
    <scope>NUCLEOTIDE SEQUENCE [LARGE SCALE GENOMIC DNA]</scope>
    <source>
        <strain evidence="25 26">CCM7597</strain>
    </source>
</reference>
<comment type="similarity">
    <text evidence="21">In the C-terminal section; belongs to the ATP-dependent DNA ligase family.</text>
</comment>
<evidence type="ECO:0000256" key="12">
    <source>
        <dbReference type="ARBA" id="ARBA00022840"/>
    </source>
</evidence>
<keyword evidence="17" id="KW-0464">Manganese</keyword>
<dbReference type="InterPro" id="IPR012340">
    <property type="entry name" value="NA-bd_OB-fold"/>
</dbReference>
<dbReference type="GO" id="GO:0006310">
    <property type="term" value="P:DNA recombination"/>
    <property type="evidence" value="ECO:0007669"/>
    <property type="project" value="UniProtKB-KW"/>
</dbReference>
<dbReference type="Gene3D" id="3.90.920.10">
    <property type="entry name" value="DNA primase, PRIM domain"/>
    <property type="match status" value="1"/>
</dbReference>
<comment type="catalytic activity">
    <reaction evidence="20">
        <text>ATP + (deoxyribonucleotide)n-3'-hydroxyl + 5'-phospho-(deoxyribonucleotide)m = (deoxyribonucleotide)n+m + AMP + diphosphate.</text>
        <dbReference type="EC" id="6.5.1.1"/>
    </reaction>
</comment>
<dbReference type="SUPFAM" id="SSF50249">
    <property type="entry name" value="Nucleic acid-binding proteins"/>
    <property type="match status" value="1"/>
</dbReference>
<feature type="domain" description="DNA ligase D polymerase" evidence="24">
    <location>
        <begin position="338"/>
        <end position="582"/>
    </location>
</feature>
<evidence type="ECO:0000256" key="14">
    <source>
        <dbReference type="ARBA" id="ARBA00023125"/>
    </source>
</evidence>
<dbReference type="InterPro" id="IPR014143">
    <property type="entry name" value="NHEJ_ligase_prk"/>
</dbReference>
<dbReference type="NCBIfam" id="TIGR02778">
    <property type="entry name" value="ligD_pol"/>
    <property type="match status" value="1"/>
</dbReference>
<evidence type="ECO:0000256" key="2">
    <source>
        <dbReference type="ARBA" id="ARBA00012727"/>
    </source>
</evidence>
<evidence type="ECO:0000256" key="10">
    <source>
        <dbReference type="ARBA" id="ARBA00022801"/>
    </source>
</evidence>
<dbReference type="InterPro" id="IPR052171">
    <property type="entry name" value="NHEJ_LigD"/>
</dbReference>
<dbReference type="GO" id="GO:0003887">
    <property type="term" value="F:DNA-directed DNA polymerase activity"/>
    <property type="evidence" value="ECO:0007669"/>
    <property type="project" value="UniProtKB-KW"/>
</dbReference>
<dbReference type="InterPro" id="IPR016059">
    <property type="entry name" value="DNA_ligase_ATP-dep_CS"/>
</dbReference>
<dbReference type="GO" id="GO:0004527">
    <property type="term" value="F:exonuclease activity"/>
    <property type="evidence" value="ECO:0007669"/>
    <property type="project" value="UniProtKB-KW"/>
</dbReference>
<keyword evidence="12" id="KW-0067">ATP-binding</keyword>
<keyword evidence="8" id="KW-0547">Nucleotide-binding</keyword>
<evidence type="ECO:0000256" key="16">
    <source>
        <dbReference type="ARBA" id="ARBA00023204"/>
    </source>
</evidence>
<dbReference type="RefSeq" id="WP_093046926.1">
    <property type="nucleotide sequence ID" value="NZ_FNQR01000029.1"/>
</dbReference>
<dbReference type="OrthoDB" id="9802472at2"/>
<evidence type="ECO:0000256" key="11">
    <source>
        <dbReference type="ARBA" id="ARBA00022839"/>
    </source>
</evidence>
<keyword evidence="14" id="KW-0238">DNA-binding</keyword>
<keyword evidence="9" id="KW-0227">DNA damage</keyword>
<feature type="domain" description="ATP-dependent DNA ligase family profile" evidence="23">
    <location>
        <begin position="17"/>
        <end position="205"/>
    </location>
</feature>
<dbReference type="PANTHER" id="PTHR42705">
    <property type="entry name" value="BIFUNCTIONAL NON-HOMOLOGOUS END JOINING PROTEIN LIGD"/>
    <property type="match status" value="1"/>
</dbReference>
<dbReference type="GO" id="GO:0003677">
    <property type="term" value="F:DNA binding"/>
    <property type="evidence" value="ECO:0007669"/>
    <property type="project" value="UniProtKB-KW"/>
</dbReference>
<dbReference type="EC" id="6.5.1.1" evidence="2"/>
<dbReference type="GO" id="GO:0003910">
    <property type="term" value="F:DNA ligase (ATP) activity"/>
    <property type="evidence" value="ECO:0007669"/>
    <property type="project" value="UniProtKB-EC"/>
</dbReference>
<dbReference type="PROSITE" id="PS00697">
    <property type="entry name" value="DNA_LIGASE_A1"/>
    <property type="match status" value="1"/>
</dbReference>
<dbReference type="Gene3D" id="3.30.470.30">
    <property type="entry name" value="DNA ligase/mRNA capping enzyme"/>
    <property type="match status" value="1"/>
</dbReference>
<dbReference type="GO" id="GO:0005524">
    <property type="term" value="F:ATP binding"/>
    <property type="evidence" value="ECO:0007669"/>
    <property type="project" value="UniProtKB-KW"/>
</dbReference>
<dbReference type="InterPro" id="IPR014145">
    <property type="entry name" value="LigD_pol_dom"/>
</dbReference>
<dbReference type="AlphaFoldDB" id="A0A1H4HGR0"/>
<keyword evidence="7" id="KW-0479">Metal-binding</keyword>
<evidence type="ECO:0000256" key="9">
    <source>
        <dbReference type="ARBA" id="ARBA00022763"/>
    </source>
</evidence>
<dbReference type="NCBIfam" id="TIGR02779">
    <property type="entry name" value="NHEJ_ligase_lig"/>
    <property type="match status" value="1"/>
</dbReference>
<comment type="similarity">
    <text evidence="22">In the N-terminal section; belongs to the LigD polymerase family.</text>
</comment>
<dbReference type="SUPFAM" id="SSF56091">
    <property type="entry name" value="DNA ligase/mRNA capping enzyme, catalytic domain"/>
    <property type="match status" value="1"/>
</dbReference>
<evidence type="ECO:0000256" key="8">
    <source>
        <dbReference type="ARBA" id="ARBA00022741"/>
    </source>
</evidence>
<sequence>MKYKTMQPVLAAELPNGKNWVYEVKYDGFRCLVKWENDNVELISRNGKSLTKQFPEVVEFFHDHSELLEDYLPLVLDGELTVLNTLYQSDFYTLQTRSRMSNKARIQQQGEQRPAHFLAFDIVEWKGKKLTSPYISRKKQLEQLFRLMDLPLAIQFSIPLGFVEAIKRKSEIQQRVSDHLAEGMVAKLTSALYEEGRNEKWKKVKNWRTVTGIVTGYHQQNAYFELSVYDNNDSLLPIGKCKHGLNQNDKETLIKAVKEKGIKRGDYYQVPPAICMDIHCLGFHGNEWREPVFTDFRLDVSPDDCTISQLDWQLGMPPDEVSYTNLDKHLYPELELSKAELISYLRRIYPYMKTFLDDRKLTVIRYPDGINKEAFFQKNLPAYAPEIFVKNEEGSQFISHAAQLAWFGNQAAIEYHVPFQKQNSDYPVEIVFDLDPPDENGFHLAVQAAKHLYTIFQELQAYAFVKTSGGKGLQVYLPLPDKSLSYEQTSRFTEVIANTLVDYQPDLFTTERLKKNRKERLYVDHVQHAPGKTIIAPYSPRGNAAASVSTPLYWEELDSLEDPKIFTIRNTFQRLREKGCPFRTMEEMKKLQPIENIKRWL</sequence>
<evidence type="ECO:0000259" key="23">
    <source>
        <dbReference type="Pfam" id="PF01068"/>
    </source>
</evidence>
<organism evidence="25 26">
    <name type="scientific">Thalassobacillus cyri</name>
    <dbReference type="NCBI Taxonomy" id="571932"/>
    <lineage>
        <taxon>Bacteria</taxon>
        <taxon>Bacillati</taxon>
        <taxon>Bacillota</taxon>
        <taxon>Bacilli</taxon>
        <taxon>Bacillales</taxon>
        <taxon>Bacillaceae</taxon>
        <taxon>Thalassobacillus</taxon>
    </lineage>
</organism>
<dbReference type="GO" id="GO:0046872">
    <property type="term" value="F:metal ion binding"/>
    <property type="evidence" value="ECO:0007669"/>
    <property type="project" value="UniProtKB-KW"/>
</dbReference>
<dbReference type="PANTHER" id="PTHR42705:SF2">
    <property type="entry name" value="BIFUNCTIONAL NON-HOMOLOGOUS END JOINING PROTEIN LIGD"/>
    <property type="match status" value="1"/>
</dbReference>
<dbReference type="GO" id="GO:0006281">
    <property type="term" value="P:DNA repair"/>
    <property type="evidence" value="ECO:0007669"/>
    <property type="project" value="UniProtKB-KW"/>
</dbReference>
<accession>A0A1H4HGR0</accession>
<proteinExistence type="inferred from homology"/>
<evidence type="ECO:0000313" key="25">
    <source>
        <dbReference type="EMBL" id="SEB20826.1"/>
    </source>
</evidence>
<evidence type="ECO:0000256" key="19">
    <source>
        <dbReference type="ARBA" id="ARBA00029943"/>
    </source>
</evidence>
<evidence type="ECO:0000256" key="13">
    <source>
        <dbReference type="ARBA" id="ARBA00022932"/>
    </source>
</evidence>
<evidence type="ECO:0000256" key="17">
    <source>
        <dbReference type="ARBA" id="ARBA00023211"/>
    </source>
</evidence>
<dbReference type="Pfam" id="PF21686">
    <property type="entry name" value="LigD_Prim-Pol"/>
    <property type="match status" value="1"/>
</dbReference>
<dbReference type="EMBL" id="FNQR01000029">
    <property type="protein sequence ID" value="SEB20826.1"/>
    <property type="molecule type" value="Genomic_DNA"/>
</dbReference>
<evidence type="ECO:0000256" key="3">
    <source>
        <dbReference type="ARBA" id="ARBA00022598"/>
    </source>
</evidence>
<gene>
    <name evidence="25" type="ORF">SAMN05421743_12911</name>
</gene>
<dbReference type="PROSITE" id="PS00333">
    <property type="entry name" value="DNA_LIGASE_A2"/>
    <property type="match status" value="1"/>
</dbReference>
<dbReference type="Proteomes" id="UP000198584">
    <property type="component" value="Unassembled WGS sequence"/>
</dbReference>
<evidence type="ECO:0000256" key="1">
    <source>
        <dbReference type="ARBA" id="ARBA00001936"/>
    </source>
</evidence>
<keyword evidence="3" id="KW-0436">Ligase</keyword>
<keyword evidence="6" id="KW-0540">Nuclease</keyword>
<keyword evidence="16" id="KW-0234">DNA repair</keyword>
<keyword evidence="5" id="KW-0548">Nucleotidyltransferase</keyword>
<keyword evidence="13" id="KW-0239">DNA-directed DNA polymerase</keyword>
<evidence type="ECO:0000259" key="24">
    <source>
        <dbReference type="Pfam" id="PF21686"/>
    </source>
</evidence>
<evidence type="ECO:0000256" key="22">
    <source>
        <dbReference type="ARBA" id="ARBA00049990"/>
    </source>
</evidence>
<evidence type="ECO:0000256" key="21">
    <source>
        <dbReference type="ARBA" id="ARBA00049981"/>
    </source>
</evidence>
<dbReference type="InterPro" id="IPR014146">
    <property type="entry name" value="LigD_ligase_dom"/>
</dbReference>
<evidence type="ECO:0000256" key="18">
    <source>
        <dbReference type="ARBA" id="ARBA00023268"/>
    </source>
</evidence>